<dbReference type="InterPro" id="IPR036864">
    <property type="entry name" value="Zn2-C6_fun-type_DNA-bd_sf"/>
</dbReference>
<evidence type="ECO:0000256" key="5">
    <source>
        <dbReference type="ARBA" id="ARBA00023242"/>
    </source>
</evidence>
<evidence type="ECO:0000256" key="2">
    <source>
        <dbReference type="ARBA" id="ARBA00023015"/>
    </source>
</evidence>
<dbReference type="PROSITE" id="PS00463">
    <property type="entry name" value="ZN2_CY6_FUNGAL_1"/>
    <property type="match status" value="1"/>
</dbReference>
<dbReference type="CDD" id="cd00067">
    <property type="entry name" value="GAL4"/>
    <property type="match status" value="1"/>
</dbReference>
<name>A0A136IJ93_9PEZI</name>
<dbReference type="EMBL" id="KQ964300">
    <property type="protein sequence ID" value="KXJ85046.1"/>
    <property type="molecule type" value="Genomic_DNA"/>
</dbReference>
<feature type="region of interest" description="Disordered" evidence="6">
    <location>
        <begin position="79"/>
        <end position="134"/>
    </location>
</feature>
<evidence type="ECO:0000256" key="1">
    <source>
        <dbReference type="ARBA" id="ARBA00004123"/>
    </source>
</evidence>
<keyword evidence="4" id="KW-0804">Transcription</keyword>
<keyword evidence="9" id="KW-1185">Reference proteome</keyword>
<comment type="subcellular location">
    <subcellularLocation>
        <location evidence="1">Nucleus</location>
    </subcellularLocation>
</comment>
<gene>
    <name evidence="8" type="ORF">Micbo1qcDRAFT_169726</name>
</gene>
<evidence type="ECO:0000256" key="4">
    <source>
        <dbReference type="ARBA" id="ARBA00023163"/>
    </source>
</evidence>
<dbReference type="SMART" id="SM00066">
    <property type="entry name" value="GAL4"/>
    <property type="match status" value="1"/>
</dbReference>
<dbReference type="InParanoid" id="A0A136IJ93"/>
<feature type="region of interest" description="Disordered" evidence="6">
    <location>
        <begin position="1"/>
        <end position="20"/>
    </location>
</feature>
<dbReference type="GO" id="GO:0043565">
    <property type="term" value="F:sequence-specific DNA binding"/>
    <property type="evidence" value="ECO:0007669"/>
    <property type="project" value="TreeGrafter"/>
</dbReference>
<evidence type="ECO:0000259" key="7">
    <source>
        <dbReference type="PROSITE" id="PS50048"/>
    </source>
</evidence>
<dbReference type="GO" id="GO:0008270">
    <property type="term" value="F:zinc ion binding"/>
    <property type="evidence" value="ECO:0007669"/>
    <property type="project" value="InterPro"/>
</dbReference>
<feature type="domain" description="Zn(2)-C6 fungal-type" evidence="7">
    <location>
        <begin position="28"/>
        <end position="57"/>
    </location>
</feature>
<dbReference type="Gene3D" id="4.10.240.10">
    <property type="entry name" value="Zn(2)-C6 fungal-type DNA-binding domain"/>
    <property type="match status" value="1"/>
</dbReference>
<keyword evidence="3" id="KW-0238">DNA-binding</keyword>
<dbReference type="Pfam" id="PF00172">
    <property type="entry name" value="Zn_clus"/>
    <property type="match status" value="1"/>
</dbReference>
<dbReference type="GO" id="GO:0000981">
    <property type="term" value="F:DNA-binding transcription factor activity, RNA polymerase II-specific"/>
    <property type="evidence" value="ECO:0007669"/>
    <property type="project" value="InterPro"/>
</dbReference>
<accession>A0A136IJ93</accession>
<dbReference type="OrthoDB" id="2328572at2759"/>
<proteinExistence type="predicted"/>
<evidence type="ECO:0000313" key="8">
    <source>
        <dbReference type="EMBL" id="KXJ85046.1"/>
    </source>
</evidence>
<evidence type="ECO:0000256" key="3">
    <source>
        <dbReference type="ARBA" id="ARBA00023125"/>
    </source>
</evidence>
<dbReference type="InterPro" id="IPR051711">
    <property type="entry name" value="Stress_Response_Reg"/>
</dbReference>
<sequence length="397" mass="42764">MVAETTSQPDGNEYPDARPETNQKLRSACDACHRAKVRCNGATTCSRCIRDHVECRYSYRAHLGKPKGTLNKKTIERMRAQGLSPKPVARPTARPALAGARDSSRSPAMQFGSPHTGPDSSDPSPQTPTTEADPFLDMVDIGTADNLMDLPMLDSDCIFNCPPSDYDNMMDLFMVNTQPPAASQHAGRHVDVVTPPSTYGVLEEITVQAPGSCGLASLPSRRGGKTASAGGGGGCFCVGVLAGLSQYLHETWRSQGTMMRLDQALECVQRTSAAISTVVQCSSCPFNVRVLLLIIVSLSMALEQILPAVLSASAEDKGPELIEIRVGTMDVSGHLGEAIQNLVTHSKLACLKKWLDKFDAKLSFTLDGNQAQVTFVRSEAKRLRSELEKLTDGILSR</sequence>
<dbReference type="Proteomes" id="UP000070501">
    <property type="component" value="Unassembled WGS sequence"/>
</dbReference>
<dbReference type="GO" id="GO:0045944">
    <property type="term" value="P:positive regulation of transcription by RNA polymerase II"/>
    <property type="evidence" value="ECO:0007669"/>
    <property type="project" value="TreeGrafter"/>
</dbReference>
<evidence type="ECO:0000313" key="9">
    <source>
        <dbReference type="Proteomes" id="UP000070501"/>
    </source>
</evidence>
<keyword evidence="5" id="KW-0539">Nucleus</keyword>
<dbReference type="PANTHER" id="PTHR47540">
    <property type="entry name" value="THIAMINE REPRESSIBLE GENES REGULATORY PROTEIN THI5"/>
    <property type="match status" value="1"/>
</dbReference>
<dbReference type="SUPFAM" id="SSF57701">
    <property type="entry name" value="Zn2/Cys6 DNA-binding domain"/>
    <property type="match status" value="1"/>
</dbReference>
<dbReference type="GO" id="GO:0005634">
    <property type="term" value="C:nucleus"/>
    <property type="evidence" value="ECO:0007669"/>
    <property type="project" value="UniProtKB-SubCell"/>
</dbReference>
<dbReference type="PANTHER" id="PTHR47540:SF2">
    <property type="entry name" value="ZN(II)2CYS6 TRANSCRIPTION FACTOR (EUROFUNG)"/>
    <property type="match status" value="1"/>
</dbReference>
<reference evidence="9" key="1">
    <citation type="submission" date="2016-02" db="EMBL/GenBank/DDBJ databases">
        <title>Draft genome sequence of Microdochium bolleyi, a fungal endophyte of beachgrass.</title>
        <authorList>
            <consortium name="DOE Joint Genome Institute"/>
            <person name="David A.S."/>
            <person name="May G."/>
            <person name="Haridas S."/>
            <person name="Lim J."/>
            <person name="Wang M."/>
            <person name="Labutti K."/>
            <person name="Lipzen A."/>
            <person name="Barry K."/>
            <person name="Grigoriev I.V."/>
        </authorList>
    </citation>
    <scope>NUCLEOTIDE SEQUENCE [LARGE SCALE GENOMIC DNA]</scope>
    <source>
        <strain evidence="9">J235TASD1</strain>
    </source>
</reference>
<dbReference type="InterPro" id="IPR001138">
    <property type="entry name" value="Zn2Cys6_DnaBD"/>
</dbReference>
<feature type="compositionally biased region" description="Polar residues" evidence="6">
    <location>
        <begin position="1"/>
        <end position="10"/>
    </location>
</feature>
<keyword evidence="2" id="KW-0805">Transcription regulation</keyword>
<dbReference type="PROSITE" id="PS50048">
    <property type="entry name" value="ZN2_CY6_FUNGAL_2"/>
    <property type="match status" value="1"/>
</dbReference>
<feature type="compositionally biased region" description="Low complexity" evidence="6">
    <location>
        <begin position="116"/>
        <end position="130"/>
    </location>
</feature>
<evidence type="ECO:0000256" key="6">
    <source>
        <dbReference type="SAM" id="MobiDB-lite"/>
    </source>
</evidence>
<protein>
    <recommendedName>
        <fullName evidence="7">Zn(2)-C6 fungal-type domain-containing protein</fullName>
    </recommendedName>
</protein>
<dbReference type="AlphaFoldDB" id="A0A136IJ93"/>
<organism evidence="8 9">
    <name type="scientific">Microdochium bolleyi</name>
    <dbReference type="NCBI Taxonomy" id="196109"/>
    <lineage>
        <taxon>Eukaryota</taxon>
        <taxon>Fungi</taxon>
        <taxon>Dikarya</taxon>
        <taxon>Ascomycota</taxon>
        <taxon>Pezizomycotina</taxon>
        <taxon>Sordariomycetes</taxon>
        <taxon>Xylariomycetidae</taxon>
        <taxon>Xylariales</taxon>
        <taxon>Microdochiaceae</taxon>
        <taxon>Microdochium</taxon>
    </lineage>
</organism>